<name>A0A150RVG2_SORCE</name>
<sequence length="134" mass="13638">MCFANTQMMGVDMGFPDVCLTPAPPAPAPVPIPYPNVGMGPTVTKPVPNVLFMYAPAHNMSSSTAMSNGDNAGVATGVASGTVMGPNRHVTAAFTVLVGGQPATRLTSVGIQNNTNCPGMRAVPSQVMVLLLAP</sequence>
<evidence type="ECO:0000313" key="2">
    <source>
        <dbReference type="Proteomes" id="UP000075635"/>
    </source>
</evidence>
<protein>
    <submittedName>
        <fullName evidence="1">Type VI secretion protein</fullName>
    </submittedName>
</protein>
<proteinExistence type="predicted"/>
<dbReference type="EMBL" id="JEMB01001964">
    <property type="protein sequence ID" value="KYF84232.1"/>
    <property type="molecule type" value="Genomic_DNA"/>
</dbReference>
<dbReference type="Proteomes" id="UP000075635">
    <property type="component" value="Unassembled WGS sequence"/>
</dbReference>
<accession>A0A150RVG2</accession>
<dbReference type="Pfam" id="PF13665">
    <property type="entry name" value="Tox-PAAR-like"/>
    <property type="match status" value="1"/>
</dbReference>
<organism evidence="1 2">
    <name type="scientific">Sorangium cellulosum</name>
    <name type="common">Polyangium cellulosum</name>
    <dbReference type="NCBI Taxonomy" id="56"/>
    <lineage>
        <taxon>Bacteria</taxon>
        <taxon>Pseudomonadati</taxon>
        <taxon>Myxococcota</taxon>
        <taxon>Polyangia</taxon>
        <taxon>Polyangiales</taxon>
        <taxon>Polyangiaceae</taxon>
        <taxon>Sorangium</taxon>
    </lineage>
</organism>
<evidence type="ECO:0000313" key="1">
    <source>
        <dbReference type="EMBL" id="KYF84232.1"/>
    </source>
</evidence>
<reference evidence="1 2" key="1">
    <citation type="submission" date="2014-02" db="EMBL/GenBank/DDBJ databases">
        <title>The small core and large imbalanced accessory genome model reveals a collaborative survival strategy of Sorangium cellulosum strains in nature.</title>
        <authorList>
            <person name="Han K."/>
            <person name="Peng R."/>
            <person name="Blom J."/>
            <person name="Li Y.-Z."/>
        </authorList>
    </citation>
    <scope>NUCLEOTIDE SEQUENCE [LARGE SCALE GENOMIC DNA]</scope>
    <source>
        <strain evidence="1 2">So0011-07</strain>
    </source>
</reference>
<comment type="caution">
    <text evidence="1">The sequence shown here is derived from an EMBL/GenBank/DDBJ whole genome shotgun (WGS) entry which is preliminary data.</text>
</comment>
<gene>
    <name evidence="1" type="ORF">BE17_39925</name>
</gene>
<dbReference type="AlphaFoldDB" id="A0A150RVG2"/>